<organism evidence="1 2">
    <name type="scientific">Candidatus Thiodiazotropha lotti</name>
    <dbReference type="NCBI Taxonomy" id="2792787"/>
    <lineage>
        <taxon>Bacteria</taxon>
        <taxon>Pseudomonadati</taxon>
        <taxon>Pseudomonadota</taxon>
        <taxon>Gammaproteobacteria</taxon>
        <taxon>Chromatiales</taxon>
        <taxon>Sedimenticolaceae</taxon>
        <taxon>Candidatus Thiodiazotropha</taxon>
    </lineage>
</organism>
<accession>A0A9E4K5C2</accession>
<protein>
    <submittedName>
        <fullName evidence="1">Uncharacterized protein</fullName>
    </submittedName>
</protein>
<gene>
    <name evidence="1" type="ORF">JAZ04_14305</name>
</gene>
<proteinExistence type="predicted"/>
<name>A0A9E4K5C2_9GAMM</name>
<comment type="caution">
    <text evidence="1">The sequence shown here is derived from an EMBL/GenBank/DDBJ whole genome shotgun (WGS) entry which is preliminary data.</text>
</comment>
<evidence type="ECO:0000313" key="1">
    <source>
        <dbReference type="EMBL" id="MCG7940011.1"/>
    </source>
</evidence>
<evidence type="ECO:0000313" key="2">
    <source>
        <dbReference type="Proteomes" id="UP000886687"/>
    </source>
</evidence>
<dbReference type="Proteomes" id="UP000886687">
    <property type="component" value="Unassembled WGS sequence"/>
</dbReference>
<sequence length="51" mass="5702">MFRRAGAVAGKLGSGILHRIDPSWLGIKGFYTRVKRVFVDTFVVADLLRLP</sequence>
<dbReference type="EMBL" id="JAEPDI010000012">
    <property type="protein sequence ID" value="MCG7940011.1"/>
    <property type="molecule type" value="Genomic_DNA"/>
</dbReference>
<reference evidence="1" key="1">
    <citation type="journal article" date="2021" name="Proc. Natl. Acad. Sci. U.S.A.">
        <title>Global biogeography of chemosynthetic symbionts reveals both localized and globally distributed symbiont groups. .</title>
        <authorList>
            <person name="Osvatic J.T."/>
            <person name="Wilkins L.G.E."/>
            <person name="Leibrecht L."/>
            <person name="Leray M."/>
            <person name="Zauner S."/>
            <person name="Polzin J."/>
            <person name="Camacho Y."/>
            <person name="Gros O."/>
            <person name="van Gils J.A."/>
            <person name="Eisen J.A."/>
            <person name="Petersen J.M."/>
            <person name="Yuen B."/>
        </authorList>
    </citation>
    <scope>NUCLEOTIDE SEQUENCE</scope>
    <source>
        <strain evidence="1">MAGL173</strain>
    </source>
</reference>
<dbReference type="AlphaFoldDB" id="A0A9E4K5C2"/>